<protein>
    <submittedName>
        <fullName evidence="1">Uncharacterized protein</fullName>
    </submittedName>
</protein>
<evidence type="ECO:0000313" key="1">
    <source>
        <dbReference type="EMBL" id="CAK9031039.1"/>
    </source>
</evidence>
<dbReference type="Proteomes" id="UP001642464">
    <property type="component" value="Unassembled WGS sequence"/>
</dbReference>
<reference evidence="1 2" key="1">
    <citation type="submission" date="2024-02" db="EMBL/GenBank/DDBJ databases">
        <authorList>
            <person name="Chen Y."/>
            <person name="Shah S."/>
            <person name="Dougan E. K."/>
            <person name="Thang M."/>
            <person name="Chan C."/>
        </authorList>
    </citation>
    <scope>NUCLEOTIDE SEQUENCE [LARGE SCALE GENOMIC DNA]</scope>
</reference>
<accession>A0ABP0KXE4</accession>
<name>A0ABP0KXE4_9DINO</name>
<sequence>MFMIQVDQNFHRATWTKSDPDLCPCLLPAGKYMVTSRWTLLQSQEKMKLQGVGRDEFQRYGMGRIAPKQLADFCGNSHIGCKKENPNIE</sequence>
<gene>
    <name evidence="1" type="ORF">SCF082_LOCUS19456</name>
</gene>
<organism evidence="1 2">
    <name type="scientific">Durusdinium trenchii</name>
    <dbReference type="NCBI Taxonomy" id="1381693"/>
    <lineage>
        <taxon>Eukaryota</taxon>
        <taxon>Sar</taxon>
        <taxon>Alveolata</taxon>
        <taxon>Dinophyceae</taxon>
        <taxon>Suessiales</taxon>
        <taxon>Symbiodiniaceae</taxon>
        <taxon>Durusdinium</taxon>
    </lineage>
</organism>
<evidence type="ECO:0000313" key="2">
    <source>
        <dbReference type="Proteomes" id="UP001642464"/>
    </source>
</evidence>
<comment type="caution">
    <text evidence="1">The sequence shown here is derived from an EMBL/GenBank/DDBJ whole genome shotgun (WGS) entry which is preliminary data.</text>
</comment>
<keyword evidence="2" id="KW-1185">Reference proteome</keyword>
<dbReference type="EMBL" id="CAXAMM010013335">
    <property type="protein sequence ID" value="CAK9031039.1"/>
    <property type="molecule type" value="Genomic_DNA"/>
</dbReference>
<proteinExistence type="predicted"/>